<dbReference type="InterPro" id="IPR002372">
    <property type="entry name" value="PQQ_rpt_dom"/>
</dbReference>
<dbReference type="PANTHER" id="PTHR34512">
    <property type="entry name" value="CELL SURFACE PROTEIN"/>
    <property type="match status" value="1"/>
</dbReference>
<dbReference type="RefSeq" id="WP_157624743.1">
    <property type="nucleotide sequence ID" value="NZ_LGIA01000148.1"/>
</dbReference>
<evidence type="ECO:0000259" key="2">
    <source>
        <dbReference type="Pfam" id="PF13360"/>
    </source>
</evidence>
<accession>A0A0L8V9W2</accession>
<name>A0A0L8V9W2_9BACT</name>
<organism evidence="3 4">
    <name type="scientific">Sunxiuqinia dokdonensis</name>
    <dbReference type="NCBI Taxonomy" id="1409788"/>
    <lineage>
        <taxon>Bacteria</taxon>
        <taxon>Pseudomonadati</taxon>
        <taxon>Bacteroidota</taxon>
        <taxon>Bacteroidia</taxon>
        <taxon>Marinilabiliales</taxon>
        <taxon>Prolixibacteraceae</taxon>
        <taxon>Sunxiuqinia</taxon>
    </lineage>
</organism>
<evidence type="ECO:0000313" key="4">
    <source>
        <dbReference type="Proteomes" id="UP000036958"/>
    </source>
</evidence>
<gene>
    <name evidence="3" type="ORF">NC99_20810</name>
</gene>
<dbReference type="SMART" id="SM00564">
    <property type="entry name" value="PQQ"/>
    <property type="match status" value="2"/>
</dbReference>
<dbReference type="Pfam" id="PF13360">
    <property type="entry name" value="PQQ_2"/>
    <property type="match status" value="1"/>
</dbReference>
<keyword evidence="4" id="KW-1185">Reference proteome</keyword>
<keyword evidence="1" id="KW-0812">Transmembrane</keyword>
<evidence type="ECO:0000256" key="1">
    <source>
        <dbReference type="SAM" id="Phobius"/>
    </source>
</evidence>
<sequence>MNRILINSLVGLVALIGVLSFVFWLTKDPTSNLQASLPGEDNREAGNLIEEIIRIGENFNLFDNEAPEMEGSWPQFRGENFDNIVSEKQNLKDSWSADEPKILWSVELGEGHAGPAIYKGKVYLLDYDEETREDALRCFSFADGKEIWRRSYGVHVKRNHGMSRTVPTVTEEHVVTIGPRCHVMCVARETGDFIWGIDMVKDYGTTIPQWYTAQCPLVVGDKVILSPGGSTIMMAVDIHSGEILWETPNEMQWKMSHSSIVPMNFNGRNMYVYSADGGVCGIAADGDDEGEVLFRSNAWNHSVVAPSPVILEGGRIFLTAGYGAGGMMIRLNPQGEKFDVEVITEYKPKDGLACEQQTPVIWDGHLFGILPKDGGSNRNQLVCVHPDDVQTMVWTSGKDARFGLGPYIIADEKMYILDDDGTLTMIKPDKSRYIQLAQKKILDGHDAWGPLAIADGRLLMRDSKTMVCLDIGKPL</sequence>
<reference evidence="4" key="1">
    <citation type="submission" date="2015-07" db="EMBL/GenBank/DDBJ databases">
        <title>Genome sequencing of Sunxiuqinia dokdonensis strain SK.</title>
        <authorList>
            <person name="Ahn S."/>
            <person name="Kim B.-C."/>
        </authorList>
    </citation>
    <scope>NUCLEOTIDE SEQUENCE [LARGE SCALE GENOMIC DNA]</scope>
    <source>
        <strain evidence="4">SK</strain>
    </source>
</reference>
<dbReference type="EMBL" id="LGIA01000148">
    <property type="protein sequence ID" value="KOH45219.1"/>
    <property type="molecule type" value="Genomic_DNA"/>
</dbReference>
<dbReference type="SUPFAM" id="SSF50998">
    <property type="entry name" value="Quinoprotein alcohol dehydrogenase-like"/>
    <property type="match status" value="1"/>
</dbReference>
<keyword evidence="1" id="KW-1133">Transmembrane helix</keyword>
<proteinExistence type="predicted"/>
<feature type="transmembrane region" description="Helical" evidence="1">
    <location>
        <begin position="5"/>
        <end position="25"/>
    </location>
</feature>
<dbReference type="Gene3D" id="2.130.10.10">
    <property type="entry name" value="YVTN repeat-like/Quinoprotein amine dehydrogenase"/>
    <property type="match status" value="1"/>
</dbReference>
<dbReference type="PANTHER" id="PTHR34512:SF30">
    <property type="entry name" value="OUTER MEMBRANE PROTEIN ASSEMBLY FACTOR BAMB"/>
    <property type="match status" value="1"/>
</dbReference>
<dbReference type="STRING" id="1409788.NC99_20810"/>
<comment type="caution">
    <text evidence="3">The sequence shown here is derived from an EMBL/GenBank/DDBJ whole genome shotgun (WGS) entry which is preliminary data.</text>
</comment>
<evidence type="ECO:0000313" key="3">
    <source>
        <dbReference type="EMBL" id="KOH45219.1"/>
    </source>
</evidence>
<dbReference type="InterPro" id="IPR015943">
    <property type="entry name" value="WD40/YVTN_repeat-like_dom_sf"/>
</dbReference>
<protein>
    <recommendedName>
        <fullName evidence="2">Pyrrolo-quinoline quinone repeat domain-containing protein</fullName>
    </recommendedName>
</protein>
<dbReference type="InterPro" id="IPR011047">
    <property type="entry name" value="Quinoprotein_ADH-like_sf"/>
</dbReference>
<keyword evidence="1" id="KW-0472">Membrane</keyword>
<dbReference type="AlphaFoldDB" id="A0A0L8V9W2"/>
<dbReference type="Proteomes" id="UP000036958">
    <property type="component" value="Unassembled WGS sequence"/>
</dbReference>
<dbReference type="OrthoDB" id="1111963at2"/>
<dbReference type="InterPro" id="IPR018391">
    <property type="entry name" value="PQQ_b-propeller_rpt"/>
</dbReference>
<feature type="domain" description="Pyrrolo-quinoline quinone repeat" evidence="2">
    <location>
        <begin position="135"/>
        <end position="324"/>
    </location>
</feature>